<protein>
    <recommendedName>
        <fullName evidence="1">Tc1-like transposase DDE domain-containing protein</fullName>
    </recommendedName>
</protein>
<dbReference type="Proteomes" id="UP000320762">
    <property type="component" value="Unassembled WGS sequence"/>
</dbReference>
<reference evidence="2 3" key="1">
    <citation type="journal article" date="2019" name="New Phytol.">
        <title>Comparative genomics reveals unique wood-decay strategies and fruiting body development in the Schizophyllaceae.</title>
        <authorList>
            <person name="Almasi E."/>
            <person name="Sahu N."/>
            <person name="Krizsan K."/>
            <person name="Balint B."/>
            <person name="Kovacs G.M."/>
            <person name="Kiss B."/>
            <person name="Cseklye J."/>
            <person name="Drula E."/>
            <person name="Henrissat B."/>
            <person name="Nagy I."/>
            <person name="Chovatia M."/>
            <person name="Adam C."/>
            <person name="LaButti K."/>
            <person name="Lipzen A."/>
            <person name="Riley R."/>
            <person name="Grigoriev I.V."/>
            <person name="Nagy L.G."/>
        </authorList>
    </citation>
    <scope>NUCLEOTIDE SEQUENCE [LARGE SCALE GENOMIC DNA]</scope>
    <source>
        <strain evidence="2 3">NL-1724</strain>
    </source>
</reference>
<dbReference type="InterPro" id="IPR038717">
    <property type="entry name" value="Tc1-like_DDE_dom"/>
</dbReference>
<feature type="domain" description="Tc1-like transposase DDE" evidence="1">
    <location>
        <begin position="2"/>
        <end position="68"/>
    </location>
</feature>
<dbReference type="STRING" id="97359.A0A550BRZ7"/>
<dbReference type="EMBL" id="VDMD01000182">
    <property type="protein sequence ID" value="TRM55320.1"/>
    <property type="molecule type" value="Genomic_DNA"/>
</dbReference>
<keyword evidence="3" id="KW-1185">Reference proteome</keyword>
<feature type="non-terminal residue" evidence="2">
    <location>
        <position position="68"/>
    </location>
</feature>
<name>A0A550BRZ7_9AGAR</name>
<proteinExistence type="predicted"/>
<feature type="non-terminal residue" evidence="2">
    <location>
        <position position="1"/>
    </location>
</feature>
<evidence type="ECO:0000313" key="3">
    <source>
        <dbReference type="Proteomes" id="UP000320762"/>
    </source>
</evidence>
<dbReference type="GO" id="GO:0003676">
    <property type="term" value="F:nucleic acid binding"/>
    <property type="evidence" value="ECO:0007669"/>
    <property type="project" value="InterPro"/>
</dbReference>
<dbReference type="Gene3D" id="3.30.420.10">
    <property type="entry name" value="Ribonuclease H-like superfamily/Ribonuclease H"/>
    <property type="match status" value="1"/>
</dbReference>
<dbReference type="InterPro" id="IPR036397">
    <property type="entry name" value="RNaseH_sf"/>
</dbReference>
<dbReference type="AlphaFoldDB" id="A0A550BRZ7"/>
<dbReference type="Pfam" id="PF13358">
    <property type="entry name" value="DDE_3"/>
    <property type="match status" value="1"/>
</dbReference>
<organism evidence="2 3">
    <name type="scientific">Schizophyllum amplum</name>
    <dbReference type="NCBI Taxonomy" id="97359"/>
    <lineage>
        <taxon>Eukaryota</taxon>
        <taxon>Fungi</taxon>
        <taxon>Dikarya</taxon>
        <taxon>Basidiomycota</taxon>
        <taxon>Agaricomycotina</taxon>
        <taxon>Agaricomycetes</taxon>
        <taxon>Agaricomycetidae</taxon>
        <taxon>Agaricales</taxon>
        <taxon>Schizophyllaceae</taxon>
        <taxon>Schizophyllum</taxon>
    </lineage>
</organism>
<evidence type="ECO:0000313" key="2">
    <source>
        <dbReference type="EMBL" id="TRM55320.1"/>
    </source>
</evidence>
<evidence type="ECO:0000259" key="1">
    <source>
        <dbReference type="Pfam" id="PF13358"/>
    </source>
</evidence>
<sequence>RYSILPALTLDGYIACRVVKGSVDGEEFLDFVLNDIPQMNPWPAPRSVLLLDNCNIHKSEILREAVED</sequence>
<dbReference type="OrthoDB" id="2266637at2759"/>
<gene>
    <name evidence="2" type="ORF">BD626DRAFT_381891</name>
</gene>
<comment type="caution">
    <text evidence="2">The sequence shown here is derived from an EMBL/GenBank/DDBJ whole genome shotgun (WGS) entry which is preliminary data.</text>
</comment>
<accession>A0A550BRZ7</accession>